<evidence type="ECO:0000256" key="1">
    <source>
        <dbReference type="ARBA" id="ARBA00022723"/>
    </source>
</evidence>
<evidence type="ECO:0000259" key="6">
    <source>
        <dbReference type="PROSITE" id="PS50178"/>
    </source>
</evidence>
<keyword evidence="3" id="KW-0862">Zinc</keyword>
<protein>
    <recommendedName>
        <fullName evidence="6">FYVE-type domain-containing protein</fullName>
    </recommendedName>
</protein>
<dbReference type="GO" id="GO:0008270">
    <property type="term" value="F:zinc ion binding"/>
    <property type="evidence" value="ECO:0007669"/>
    <property type="project" value="UniProtKB-KW"/>
</dbReference>
<evidence type="ECO:0000256" key="2">
    <source>
        <dbReference type="ARBA" id="ARBA00022771"/>
    </source>
</evidence>
<evidence type="ECO:0000256" key="3">
    <source>
        <dbReference type="ARBA" id="ARBA00022833"/>
    </source>
</evidence>
<keyword evidence="2 4" id="KW-0863">Zinc-finger</keyword>
<proteinExistence type="predicted"/>
<dbReference type="Gene3D" id="3.30.40.10">
    <property type="entry name" value="Zinc/RING finger domain, C3HC4 (zinc finger)"/>
    <property type="match status" value="1"/>
</dbReference>
<name>A0A1V9YCV7_ACHHY</name>
<dbReference type="InterPro" id="IPR013083">
    <property type="entry name" value="Znf_RING/FYVE/PHD"/>
</dbReference>
<keyword evidence="1" id="KW-0479">Metal-binding</keyword>
<accession>A0A1V9YCV7</accession>
<gene>
    <name evidence="7" type="ORF">ACHHYP_14609</name>
</gene>
<keyword evidence="8" id="KW-1185">Reference proteome</keyword>
<feature type="region of interest" description="Disordered" evidence="5">
    <location>
        <begin position="1"/>
        <end position="23"/>
    </location>
</feature>
<comment type="caution">
    <text evidence="7">The sequence shown here is derived from an EMBL/GenBank/DDBJ whole genome shotgun (WGS) entry which is preliminary data.</text>
</comment>
<dbReference type="PANTHER" id="PTHR39490">
    <property type="entry name" value="ARRESTIN DOMAIN-CONTAINING PROTEIN D"/>
    <property type="match status" value="1"/>
</dbReference>
<dbReference type="AlphaFoldDB" id="A0A1V9YCV7"/>
<dbReference type="PANTHER" id="PTHR39490:SF8">
    <property type="entry name" value="ZINC FINGER FYVE DOMAIN-CONTAINING PROTEIN 21"/>
    <property type="match status" value="1"/>
</dbReference>
<dbReference type="SMART" id="SM00064">
    <property type="entry name" value="FYVE"/>
    <property type="match status" value="1"/>
</dbReference>
<dbReference type="InterPro" id="IPR017455">
    <property type="entry name" value="Znf_FYVE-rel"/>
</dbReference>
<dbReference type="SUPFAM" id="SSF57903">
    <property type="entry name" value="FYVE/PHD zinc finger"/>
    <property type="match status" value="1"/>
</dbReference>
<dbReference type="OrthoDB" id="70570at2759"/>
<sequence>MQARRPSTDGSHAAGGAPPLPLRKPGEDYTVSWVRDEEVDRCMLCAVGFSLFLRRHHCRGCGDVVCASCAASRREVYGLVGLHRVCDACLENGVWVDPVARRNLQRLHEDEEADDAGDDRNAPAALQALVHNASSDALLHEWCSMVHADPNTEETQDGGEDTVLISVPAPIEVISSTVDLPGVSSGQQPDGEPTIGDNDPDGPLGNIKSNRSAAPESPPRTDVKSDAPPVDGTRSQWLFVAALCLGIFYFQRRRSPVLFRTAVLAAIWVQYREGQADH</sequence>
<dbReference type="Proteomes" id="UP000243579">
    <property type="component" value="Unassembled WGS sequence"/>
</dbReference>
<evidence type="ECO:0000256" key="4">
    <source>
        <dbReference type="PROSITE-ProRule" id="PRU00091"/>
    </source>
</evidence>
<evidence type="ECO:0000256" key="5">
    <source>
        <dbReference type="SAM" id="MobiDB-lite"/>
    </source>
</evidence>
<evidence type="ECO:0000313" key="7">
    <source>
        <dbReference type="EMBL" id="OQR83516.1"/>
    </source>
</evidence>
<dbReference type="Pfam" id="PF01363">
    <property type="entry name" value="FYVE"/>
    <property type="match status" value="1"/>
</dbReference>
<feature type="domain" description="FYVE-type" evidence="6">
    <location>
        <begin position="36"/>
        <end position="94"/>
    </location>
</feature>
<organism evidence="7 8">
    <name type="scientific">Achlya hypogyna</name>
    <name type="common">Oomycete</name>
    <name type="synonym">Protoachlya hypogyna</name>
    <dbReference type="NCBI Taxonomy" id="1202772"/>
    <lineage>
        <taxon>Eukaryota</taxon>
        <taxon>Sar</taxon>
        <taxon>Stramenopiles</taxon>
        <taxon>Oomycota</taxon>
        <taxon>Saprolegniomycetes</taxon>
        <taxon>Saprolegniales</taxon>
        <taxon>Achlyaceae</taxon>
        <taxon>Achlya</taxon>
    </lineage>
</organism>
<feature type="region of interest" description="Disordered" evidence="5">
    <location>
        <begin position="178"/>
        <end position="229"/>
    </location>
</feature>
<dbReference type="InterPro" id="IPR011011">
    <property type="entry name" value="Znf_FYVE_PHD"/>
</dbReference>
<feature type="compositionally biased region" description="Polar residues" evidence="5">
    <location>
        <begin position="178"/>
        <end position="188"/>
    </location>
</feature>
<dbReference type="InterPro" id="IPR000306">
    <property type="entry name" value="Znf_FYVE"/>
</dbReference>
<reference evidence="7 8" key="1">
    <citation type="journal article" date="2014" name="Genome Biol. Evol.">
        <title>The secreted proteins of Achlya hypogyna and Thraustotheca clavata identify the ancestral oomycete secretome and reveal gene acquisitions by horizontal gene transfer.</title>
        <authorList>
            <person name="Misner I."/>
            <person name="Blouin N."/>
            <person name="Leonard G."/>
            <person name="Richards T.A."/>
            <person name="Lane C.E."/>
        </authorList>
    </citation>
    <scope>NUCLEOTIDE SEQUENCE [LARGE SCALE GENOMIC DNA]</scope>
    <source>
        <strain evidence="7 8">ATCC 48635</strain>
    </source>
</reference>
<dbReference type="InterPro" id="IPR052113">
    <property type="entry name" value="FYVE-type_Zinc_Finger"/>
</dbReference>
<dbReference type="EMBL" id="JNBR01002138">
    <property type="protein sequence ID" value="OQR83516.1"/>
    <property type="molecule type" value="Genomic_DNA"/>
</dbReference>
<evidence type="ECO:0000313" key="8">
    <source>
        <dbReference type="Proteomes" id="UP000243579"/>
    </source>
</evidence>
<dbReference type="PROSITE" id="PS50178">
    <property type="entry name" value="ZF_FYVE"/>
    <property type="match status" value="1"/>
</dbReference>